<accession>A0A517YFF6</accession>
<organism evidence="1 2">
    <name type="scientific">Anatilimnocola aggregata</name>
    <dbReference type="NCBI Taxonomy" id="2528021"/>
    <lineage>
        <taxon>Bacteria</taxon>
        <taxon>Pseudomonadati</taxon>
        <taxon>Planctomycetota</taxon>
        <taxon>Planctomycetia</taxon>
        <taxon>Pirellulales</taxon>
        <taxon>Pirellulaceae</taxon>
        <taxon>Anatilimnocola</taxon>
    </lineage>
</organism>
<dbReference type="EMBL" id="CP036274">
    <property type="protein sequence ID" value="QDU28941.1"/>
    <property type="molecule type" value="Genomic_DNA"/>
</dbReference>
<protein>
    <submittedName>
        <fullName evidence="1">Uncharacterized protein</fullName>
    </submittedName>
</protein>
<dbReference type="KEGG" id="aagg:ETAA8_40470"/>
<gene>
    <name evidence="1" type="ORF">ETAA8_40470</name>
</gene>
<dbReference type="RefSeq" id="WP_145092028.1">
    <property type="nucleotide sequence ID" value="NZ_CP036274.1"/>
</dbReference>
<proteinExistence type="predicted"/>
<evidence type="ECO:0000313" key="2">
    <source>
        <dbReference type="Proteomes" id="UP000315017"/>
    </source>
</evidence>
<sequence length="76" mass="8329">MTRSIKKAKRVRIQGTDTRLEIQYVIDSAGVRPDHDGPNNLPAARGWVDADGSTVEDLGNGKFKRTSDGTVFIAEE</sequence>
<evidence type="ECO:0000313" key="1">
    <source>
        <dbReference type="EMBL" id="QDU28941.1"/>
    </source>
</evidence>
<dbReference type="Proteomes" id="UP000315017">
    <property type="component" value="Chromosome"/>
</dbReference>
<keyword evidence="2" id="KW-1185">Reference proteome</keyword>
<dbReference type="AlphaFoldDB" id="A0A517YFF6"/>
<reference evidence="1 2" key="1">
    <citation type="submission" date="2019-02" db="EMBL/GenBank/DDBJ databases">
        <title>Deep-cultivation of Planctomycetes and their phenomic and genomic characterization uncovers novel biology.</title>
        <authorList>
            <person name="Wiegand S."/>
            <person name="Jogler M."/>
            <person name="Boedeker C."/>
            <person name="Pinto D."/>
            <person name="Vollmers J."/>
            <person name="Rivas-Marin E."/>
            <person name="Kohn T."/>
            <person name="Peeters S.H."/>
            <person name="Heuer A."/>
            <person name="Rast P."/>
            <person name="Oberbeckmann S."/>
            <person name="Bunk B."/>
            <person name="Jeske O."/>
            <person name="Meyerdierks A."/>
            <person name="Storesund J.E."/>
            <person name="Kallscheuer N."/>
            <person name="Luecker S."/>
            <person name="Lage O.M."/>
            <person name="Pohl T."/>
            <person name="Merkel B.J."/>
            <person name="Hornburger P."/>
            <person name="Mueller R.-W."/>
            <person name="Bruemmer F."/>
            <person name="Labrenz M."/>
            <person name="Spormann A.M."/>
            <person name="Op den Camp H."/>
            <person name="Overmann J."/>
            <person name="Amann R."/>
            <person name="Jetten M.S.M."/>
            <person name="Mascher T."/>
            <person name="Medema M.H."/>
            <person name="Devos D.P."/>
            <person name="Kaster A.-K."/>
            <person name="Ovreas L."/>
            <person name="Rohde M."/>
            <person name="Galperin M.Y."/>
            <person name="Jogler C."/>
        </authorList>
    </citation>
    <scope>NUCLEOTIDE SEQUENCE [LARGE SCALE GENOMIC DNA]</scope>
    <source>
        <strain evidence="1 2">ETA_A8</strain>
    </source>
</reference>
<name>A0A517YFF6_9BACT</name>